<proteinExistence type="predicted"/>
<dbReference type="EMBL" id="FOFD01000002">
    <property type="protein sequence ID" value="SEQ30830.1"/>
    <property type="molecule type" value="Genomic_DNA"/>
</dbReference>
<evidence type="ECO:0000256" key="2">
    <source>
        <dbReference type="SAM" id="Phobius"/>
    </source>
</evidence>
<reference evidence="4" key="1">
    <citation type="submission" date="2016-10" db="EMBL/GenBank/DDBJ databases">
        <authorList>
            <person name="Varghese N."/>
            <person name="Submissions S."/>
        </authorList>
    </citation>
    <scope>NUCLEOTIDE SEQUENCE [LARGE SCALE GENOMIC DNA]</scope>
    <source>
        <strain evidence="4">DSM 25055</strain>
    </source>
</reference>
<keyword evidence="4" id="KW-1185">Reference proteome</keyword>
<protein>
    <submittedName>
        <fullName evidence="3">Uncharacterized protein</fullName>
    </submittedName>
</protein>
<keyword evidence="2" id="KW-1133">Transmembrane helix</keyword>
<organism evidence="3 4">
    <name type="scientific">Natrinema salaciae</name>
    <dbReference type="NCBI Taxonomy" id="1186196"/>
    <lineage>
        <taxon>Archaea</taxon>
        <taxon>Methanobacteriati</taxon>
        <taxon>Methanobacteriota</taxon>
        <taxon>Stenosarchaea group</taxon>
        <taxon>Halobacteria</taxon>
        <taxon>Halobacteriales</taxon>
        <taxon>Natrialbaceae</taxon>
        <taxon>Natrinema</taxon>
    </lineage>
</organism>
<dbReference type="AlphaFoldDB" id="A0A1H9EYM0"/>
<evidence type="ECO:0000256" key="1">
    <source>
        <dbReference type="SAM" id="MobiDB-lite"/>
    </source>
</evidence>
<dbReference type="STRING" id="1186196.SAMN04489841_1420"/>
<name>A0A1H9EYM0_9EURY</name>
<keyword evidence="2" id="KW-0472">Membrane</keyword>
<feature type="transmembrane region" description="Helical" evidence="2">
    <location>
        <begin position="6"/>
        <end position="25"/>
    </location>
</feature>
<evidence type="ECO:0000313" key="3">
    <source>
        <dbReference type="EMBL" id="SEQ30830.1"/>
    </source>
</evidence>
<dbReference type="Proteomes" id="UP000199114">
    <property type="component" value="Unassembled WGS sequence"/>
</dbReference>
<feature type="region of interest" description="Disordered" evidence="1">
    <location>
        <begin position="30"/>
        <end position="61"/>
    </location>
</feature>
<sequence length="61" mass="6563">MAPCTLLFVLSATFVFAAFIALLAISEGSKRPARVAETPDEDPQGGSALEEFGPHETRWGR</sequence>
<evidence type="ECO:0000313" key="4">
    <source>
        <dbReference type="Proteomes" id="UP000199114"/>
    </source>
</evidence>
<gene>
    <name evidence="3" type="ORF">SAMN04489841_1420</name>
</gene>
<accession>A0A1H9EYM0</accession>
<dbReference type="RefSeq" id="WP_090615475.1">
    <property type="nucleotide sequence ID" value="NZ_FOFD01000002.1"/>
</dbReference>
<keyword evidence="2" id="KW-0812">Transmembrane</keyword>
<feature type="compositionally biased region" description="Basic and acidic residues" evidence="1">
    <location>
        <begin position="52"/>
        <end position="61"/>
    </location>
</feature>